<dbReference type="Proteomes" id="UP001144978">
    <property type="component" value="Unassembled WGS sequence"/>
</dbReference>
<gene>
    <name evidence="1" type="ORF">NUW54_g13911</name>
</gene>
<name>A0ACC1MGE0_9APHY</name>
<proteinExistence type="predicted"/>
<sequence length="193" mass="21240">MLARSVRSEAIMKTAPGRNALYNAEELTMRRWIAWLMTTRFSWQSYGSDATDYVSPACIIPIALRYSEPILIDVVAQRSRRKNRLLAFYLAAIGATNGGSMENTESDPTASTVSPPFDQPADIILRSSDGVDYNVYKWILKNASPIFADMCSLPQPAYPSSAEIGEHAGDHRGHSTGNPPDLLMVAVEENAKT</sequence>
<dbReference type="EMBL" id="JANSHE010006777">
    <property type="protein sequence ID" value="KAJ2966080.1"/>
    <property type="molecule type" value="Genomic_DNA"/>
</dbReference>
<evidence type="ECO:0000313" key="2">
    <source>
        <dbReference type="Proteomes" id="UP001144978"/>
    </source>
</evidence>
<reference evidence="1" key="1">
    <citation type="submission" date="2022-08" db="EMBL/GenBank/DDBJ databases">
        <title>Genome Sequence of Pycnoporus sanguineus.</title>
        <authorList>
            <person name="Buettner E."/>
        </authorList>
    </citation>
    <scope>NUCLEOTIDE SEQUENCE</scope>
    <source>
        <strain evidence="1">CG-C14</strain>
    </source>
</reference>
<protein>
    <submittedName>
        <fullName evidence="1">Uncharacterized protein</fullName>
    </submittedName>
</protein>
<accession>A0ACC1MGE0</accession>
<comment type="caution">
    <text evidence="1">The sequence shown here is derived from an EMBL/GenBank/DDBJ whole genome shotgun (WGS) entry which is preliminary data.</text>
</comment>
<organism evidence="1 2">
    <name type="scientific">Trametes sanguinea</name>
    <dbReference type="NCBI Taxonomy" id="158606"/>
    <lineage>
        <taxon>Eukaryota</taxon>
        <taxon>Fungi</taxon>
        <taxon>Dikarya</taxon>
        <taxon>Basidiomycota</taxon>
        <taxon>Agaricomycotina</taxon>
        <taxon>Agaricomycetes</taxon>
        <taxon>Polyporales</taxon>
        <taxon>Polyporaceae</taxon>
        <taxon>Trametes</taxon>
    </lineage>
</organism>
<keyword evidence="2" id="KW-1185">Reference proteome</keyword>
<evidence type="ECO:0000313" key="1">
    <source>
        <dbReference type="EMBL" id="KAJ2966080.1"/>
    </source>
</evidence>